<dbReference type="AlphaFoldDB" id="A0A9N9P2K6"/>
<evidence type="ECO:0000313" key="2">
    <source>
        <dbReference type="EMBL" id="CAG8796847.1"/>
    </source>
</evidence>
<keyword evidence="3" id="KW-1185">Reference proteome</keyword>
<dbReference type="EMBL" id="CAJVPY010031650">
    <property type="protein sequence ID" value="CAG8796847.1"/>
    <property type="molecule type" value="Genomic_DNA"/>
</dbReference>
<proteinExistence type="predicted"/>
<name>A0A9N9P2K6_9GLOM</name>
<evidence type="ECO:0000313" key="3">
    <source>
        <dbReference type="Proteomes" id="UP000789405"/>
    </source>
</evidence>
<feature type="compositionally biased region" description="Low complexity" evidence="1">
    <location>
        <begin position="10"/>
        <end position="20"/>
    </location>
</feature>
<reference evidence="2" key="1">
    <citation type="submission" date="2021-06" db="EMBL/GenBank/DDBJ databases">
        <authorList>
            <person name="Kallberg Y."/>
            <person name="Tangrot J."/>
            <person name="Rosling A."/>
        </authorList>
    </citation>
    <scope>NUCLEOTIDE SEQUENCE</scope>
    <source>
        <strain evidence="2">MA453B</strain>
    </source>
</reference>
<evidence type="ECO:0000256" key="1">
    <source>
        <dbReference type="SAM" id="MobiDB-lite"/>
    </source>
</evidence>
<gene>
    <name evidence="2" type="ORF">DERYTH_LOCUS22566</name>
</gene>
<sequence>MTEVEQHIGPFSSPQILPSSIPSSPATISLDTFPLICENPPIRALTAAQYYLIHETYYSTPLPNHILFPWLHG</sequence>
<dbReference type="OrthoDB" id="273181at2759"/>
<feature type="region of interest" description="Disordered" evidence="1">
    <location>
        <begin position="1"/>
        <end position="20"/>
    </location>
</feature>
<organism evidence="2 3">
    <name type="scientific">Dentiscutata erythropus</name>
    <dbReference type="NCBI Taxonomy" id="1348616"/>
    <lineage>
        <taxon>Eukaryota</taxon>
        <taxon>Fungi</taxon>
        <taxon>Fungi incertae sedis</taxon>
        <taxon>Mucoromycota</taxon>
        <taxon>Glomeromycotina</taxon>
        <taxon>Glomeromycetes</taxon>
        <taxon>Diversisporales</taxon>
        <taxon>Gigasporaceae</taxon>
        <taxon>Dentiscutata</taxon>
    </lineage>
</organism>
<comment type="caution">
    <text evidence="2">The sequence shown here is derived from an EMBL/GenBank/DDBJ whole genome shotgun (WGS) entry which is preliminary data.</text>
</comment>
<accession>A0A9N9P2K6</accession>
<feature type="non-terminal residue" evidence="2">
    <location>
        <position position="73"/>
    </location>
</feature>
<dbReference type="Proteomes" id="UP000789405">
    <property type="component" value="Unassembled WGS sequence"/>
</dbReference>
<protein>
    <submittedName>
        <fullName evidence="2">8365_t:CDS:1</fullName>
    </submittedName>
</protein>